<gene>
    <name evidence="2" type="ordered locus">Afer_0985</name>
</gene>
<dbReference type="InterPro" id="IPR021124">
    <property type="entry name" value="CRISPR-assoc_prot_Cas5"/>
</dbReference>
<protein>
    <submittedName>
        <fullName evidence="2">CRISPR-associated protein Cas5 family</fullName>
    </submittedName>
</protein>
<accession>C7LYW6</accession>
<dbReference type="GO" id="GO:0051607">
    <property type="term" value="P:defense response to virus"/>
    <property type="evidence" value="ECO:0007669"/>
    <property type="project" value="UniProtKB-KW"/>
</dbReference>
<proteinExistence type="predicted"/>
<dbReference type="GO" id="GO:0043571">
    <property type="term" value="P:maintenance of CRISPR repeat elements"/>
    <property type="evidence" value="ECO:0007669"/>
    <property type="project" value="InterPro"/>
</dbReference>
<dbReference type="EMBL" id="CP001631">
    <property type="protein sequence ID" value="ACU53924.1"/>
    <property type="molecule type" value="Genomic_DNA"/>
</dbReference>
<dbReference type="KEGG" id="afo:Afer_0985"/>
<evidence type="ECO:0000313" key="2">
    <source>
        <dbReference type="EMBL" id="ACU53924.1"/>
    </source>
</evidence>
<keyword evidence="3" id="KW-1185">Reference proteome</keyword>
<dbReference type="CDD" id="cd09756">
    <property type="entry name" value="Cas5_I-E"/>
    <property type="match status" value="1"/>
</dbReference>
<dbReference type="NCBIfam" id="TIGR02593">
    <property type="entry name" value="CRISPR_cas5"/>
    <property type="match status" value="1"/>
</dbReference>
<dbReference type="Pfam" id="PF09704">
    <property type="entry name" value="Cas_Cas5d"/>
    <property type="match status" value="1"/>
</dbReference>
<evidence type="ECO:0000256" key="1">
    <source>
        <dbReference type="ARBA" id="ARBA00023118"/>
    </source>
</evidence>
<organism evidence="2 3">
    <name type="scientific">Acidimicrobium ferrooxidans (strain DSM 10331 / JCM 15462 / NBRC 103882 / ICP)</name>
    <dbReference type="NCBI Taxonomy" id="525909"/>
    <lineage>
        <taxon>Bacteria</taxon>
        <taxon>Bacillati</taxon>
        <taxon>Actinomycetota</taxon>
        <taxon>Acidimicrobiia</taxon>
        <taxon>Acidimicrobiales</taxon>
        <taxon>Acidimicrobiaceae</taxon>
        <taxon>Acidimicrobium</taxon>
    </lineage>
</organism>
<reference evidence="2 3" key="1">
    <citation type="journal article" date="2009" name="Stand. Genomic Sci.">
        <title>Complete genome sequence of Acidimicrobium ferrooxidans type strain (ICP).</title>
        <authorList>
            <person name="Clum A."/>
            <person name="Nolan M."/>
            <person name="Lang E."/>
            <person name="Glavina Del Rio T."/>
            <person name="Tice H."/>
            <person name="Copeland A."/>
            <person name="Cheng J.F."/>
            <person name="Lucas S."/>
            <person name="Chen F."/>
            <person name="Bruce D."/>
            <person name="Goodwin L."/>
            <person name="Pitluck S."/>
            <person name="Ivanova N."/>
            <person name="Mavrommatis K."/>
            <person name="Mikhailova N."/>
            <person name="Pati A."/>
            <person name="Chen A."/>
            <person name="Palaniappan K."/>
            <person name="Goker M."/>
            <person name="Spring S."/>
            <person name="Land M."/>
            <person name="Hauser L."/>
            <person name="Chang Y.J."/>
            <person name="Jeffries C.C."/>
            <person name="Chain P."/>
            <person name="Bristow J."/>
            <person name="Eisen J.A."/>
            <person name="Markowitz V."/>
            <person name="Hugenholtz P."/>
            <person name="Kyrpides N.C."/>
            <person name="Klenk H.P."/>
            <person name="Lapidus A."/>
        </authorList>
    </citation>
    <scope>NUCLEOTIDE SEQUENCE [LARGE SCALE GENOMIC DNA]</scope>
    <source>
        <strain evidence="3">DSM 10331 / JCM 15462 / NBRC 103882 / ICP</strain>
    </source>
</reference>
<dbReference type="AlphaFoldDB" id="C7LYW6"/>
<dbReference type="InterPro" id="IPR010147">
    <property type="entry name" value="CRISPR-assoc_prot_CasD"/>
</dbReference>
<evidence type="ECO:0000313" key="3">
    <source>
        <dbReference type="Proteomes" id="UP000000771"/>
    </source>
</evidence>
<keyword evidence="1" id="KW-0051">Antiviral defense</keyword>
<dbReference type="Proteomes" id="UP000000771">
    <property type="component" value="Chromosome"/>
</dbReference>
<dbReference type="GO" id="GO:0003723">
    <property type="term" value="F:RNA binding"/>
    <property type="evidence" value="ECO:0007669"/>
    <property type="project" value="InterPro"/>
</dbReference>
<dbReference type="RefSeq" id="WP_015798410.1">
    <property type="nucleotide sequence ID" value="NC_013124.1"/>
</dbReference>
<dbReference type="HOGENOM" id="CLU_084726_1_0_11"/>
<dbReference type="NCBIfam" id="TIGR01868">
    <property type="entry name" value="casD_Cas5e"/>
    <property type="match status" value="1"/>
</dbReference>
<sequence>MSVLALRLGGPLQAWGSSQRLDHYRRTERFPTKSGVIGLLAAALGRPRSAALDDLGALRFAVRIDRPGEVLRDFHTLSSLFDDKKRFAPGEGRLPTASGGYRSAATSTQVTERFYLADACFVAGLEGDAAQLQELDDALRTPVFPLYLGRRSCPPDKPLRLGVYDGGLIDVLASIPWQANDPAQSATSIRCELVVENPAGDVELADQARSFDPLTRSYTRRRVSHHYVEVTIGHGHESARSTHDPMALLEEGD</sequence>
<dbReference type="InterPro" id="IPR013422">
    <property type="entry name" value="CRISPR-assoc_prot_Cas5_N"/>
</dbReference>
<dbReference type="Gene3D" id="3.30.70.2660">
    <property type="match status" value="1"/>
</dbReference>
<name>C7LYW6_ACIFD</name>
<dbReference type="STRING" id="525909.Afer_0985"/>
<dbReference type="eggNOG" id="ENOG502ZBPB">
    <property type="taxonomic scope" value="Bacteria"/>
</dbReference>
<dbReference type="OrthoDB" id="3189549at2"/>